<dbReference type="AlphaFoldDB" id="A0A2B4RVF1"/>
<evidence type="ECO:0000313" key="2">
    <source>
        <dbReference type="EMBL" id="PFX21146.1"/>
    </source>
</evidence>
<dbReference type="Proteomes" id="UP000225706">
    <property type="component" value="Unassembled WGS sequence"/>
</dbReference>
<comment type="caution">
    <text evidence="2">The sequence shown here is derived from an EMBL/GenBank/DDBJ whole genome shotgun (WGS) entry which is preliminary data.</text>
</comment>
<name>A0A2B4RVF1_STYPI</name>
<dbReference type="InterPro" id="IPR001356">
    <property type="entry name" value="HD"/>
</dbReference>
<dbReference type="InterPro" id="IPR058912">
    <property type="entry name" value="HTH_animal"/>
</dbReference>
<gene>
    <name evidence="2" type="ORF">AWC38_SpisGene14372</name>
</gene>
<dbReference type="PANTHER" id="PTHR21301">
    <property type="entry name" value="REVERSE TRANSCRIPTASE"/>
    <property type="match status" value="1"/>
</dbReference>
<dbReference type="PANTHER" id="PTHR21301:SF10">
    <property type="entry name" value="REVERSE TRANSCRIPTASE DOMAIN-CONTAINING PROTEIN"/>
    <property type="match status" value="1"/>
</dbReference>
<evidence type="ECO:0000313" key="3">
    <source>
        <dbReference type="Proteomes" id="UP000225706"/>
    </source>
</evidence>
<dbReference type="Gene3D" id="1.10.10.60">
    <property type="entry name" value="Homeodomain-like"/>
    <property type="match status" value="1"/>
</dbReference>
<protein>
    <recommendedName>
        <fullName evidence="1">Homeobox domain-containing protein</fullName>
    </recommendedName>
</protein>
<dbReference type="OrthoDB" id="5952949at2759"/>
<dbReference type="Pfam" id="PF26215">
    <property type="entry name" value="HTH_animal"/>
    <property type="match status" value="1"/>
</dbReference>
<keyword evidence="3" id="KW-1185">Reference proteome</keyword>
<dbReference type="CDD" id="cd00086">
    <property type="entry name" value="homeodomain"/>
    <property type="match status" value="1"/>
</dbReference>
<evidence type="ECO:0000259" key="1">
    <source>
        <dbReference type="SMART" id="SM00389"/>
    </source>
</evidence>
<dbReference type="SMART" id="SM00389">
    <property type="entry name" value="HOX"/>
    <property type="match status" value="1"/>
</dbReference>
<dbReference type="SUPFAM" id="SSF46689">
    <property type="entry name" value="Homeodomain-like"/>
    <property type="match status" value="1"/>
</dbReference>
<dbReference type="GO" id="GO:0003677">
    <property type="term" value="F:DNA binding"/>
    <property type="evidence" value="ECO:0007669"/>
    <property type="project" value="InterPro"/>
</dbReference>
<feature type="domain" description="Homeobox" evidence="1">
    <location>
        <begin position="123"/>
        <end position="190"/>
    </location>
</feature>
<proteinExistence type="predicted"/>
<reference evidence="3" key="1">
    <citation type="journal article" date="2017" name="bioRxiv">
        <title>Comparative analysis of the genomes of Stylophora pistillata and Acropora digitifera provides evidence for extensive differences between species of corals.</title>
        <authorList>
            <person name="Voolstra C.R."/>
            <person name="Li Y."/>
            <person name="Liew Y.J."/>
            <person name="Baumgarten S."/>
            <person name="Zoccola D."/>
            <person name="Flot J.-F."/>
            <person name="Tambutte S."/>
            <person name="Allemand D."/>
            <person name="Aranda M."/>
        </authorList>
    </citation>
    <scope>NUCLEOTIDE SEQUENCE [LARGE SCALE GENOMIC DNA]</scope>
</reference>
<dbReference type="InterPro" id="IPR009057">
    <property type="entry name" value="Homeodomain-like_sf"/>
</dbReference>
<dbReference type="EMBL" id="LSMT01000289">
    <property type="protein sequence ID" value="PFX21146.1"/>
    <property type="molecule type" value="Genomic_DNA"/>
</dbReference>
<sequence>MNTRVESIEYIEETYSYIESRHYCKRYVDDTLAIMPGLDVAVSFLNVLNGLHPSIHFTMELSNNDSIPFIGTLITKNGNKLETQVYRKPTNTGLLLHFQSHTDLRYKKCLIKTMVHRAKELSSTHQAFVDECRHLKSMFHRLGYPSSLVNFIIDKCDYSSTPDTKTKSVETLRTWFCNRRQKWRKQQKKGVGPSACPSVLPRVSVVNRSYKSTASLECYSQFPRQRQEHSQPLSYAPYQATVPFASSPQTCTQSFASCNQIYSQECQPKLMSSQRHFSSKQHPVPNLPVVTETISPPYSLFPHLTQRIPQLYPDAYPPSFYATDSSGCTVQQPEPSQTTCQPMEVFQASQAAFTRLADEFPFSYATAKEMPHIFGEIEDDEVLGCPLTPSFDCSSDLALRREFVLRESCHFSSITTDFSNRVSPT</sequence>
<organism evidence="2 3">
    <name type="scientific">Stylophora pistillata</name>
    <name type="common">Smooth cauliflower coral</name>
    <dbReference type="NCBI Taxonomy" id="50429"/>
    <lineage>
        <taxon>Eukaryota</taxon>
        <taxon>Metazoa</taxon>
        <taxon>Cnidaria</taxon>
        <taxon>Anthozoa</taxon>
        <taxon>Hexacorallia</taxon>
        <taxon>Scleractinia</taxon>
        <taxon>Astrocoeniina</taxon>
        <taxon>Pocilloporidae</taxon>
        <taxon>Stylophora</taxon>
    </lineage>
</organism>
<accession>A0A2B4RVF1</accession>